<gene>
    <name evidence="3" type="ORF">N868_11795</name>
</gene>
<reference evidence="3 4" key="2">
    <citation type="journal article" date="2015" name="Stand. Genomic Sci.">
        <title>Draft genome sequence of Cellulomonas carbonis T26(T) and comparative analysis of six Cellulomonas genomes.</title>
        <authorList>
            <person name="Zhuang W."/>
            <person name="Zhang S."/>
            <person name="Xia X."/>
            <person name="Wang G."/>
        </authorList>
    </citation>
    <scope>NUCLEOTIDE SEQUENCE [LARGE SCALE GENOMIC DNA]</scope>
    <source>
        <strain evidence="3 4">T26</strain>
    </source>
</reference>
<comment type="caution">
    <text evidence="3">The sequence shown here is derived from an EMBL/GenBank/DDBJ whole genome shotgun (WGS) entry which is preliminary data.</text>
</comment>
<keyword evidence="2" id="KW-0472">Membrane</keyword>
<evidence type="ECO:0000256" key="2">
    <source>
        <dbReference type="SAM" id="Phobius"/>
    </source>
</evidence>
<evidence type="ECO:0000313" key="4">
    <source>
        <dbReference type="Proteomes" id="UP000029839"/>
    </source>
</evidence>
<accession>A0A0A0BWW4</accession>
<proteinExistence type="predicted"/>
<name>A0A0A0BWW4_9CELL</name>
<reference evidence="3 4" key="1">
    <citation type="submission" date="2013-08" db="EMBL/GenBank/DDBJ databases">
        <title>Genome sequencing of Cellulomonas carbonis T26.</title>
        <authorList>
            <person name="Chen F."/>
            <person name="Li Y."/>
            <person name="Wang G."/>
        </authorList>
    </citation>
    <scope>NUCLEOTIDE SEQUENCE [LARGE SCALE GENOMIC DNA]</scope>
    <source>
        <strain evidence="3 4">T26</strain>
    </source>
</reference>
<keyword evidence="2" id="KW-1133">Transmembrane helix</keyword>
<evidence type="ECO:0000256" key="1">
    <source>
        <dbReference type="SAM" id="MobiDB-lite"/>
    </source>
</evidence>
<feature type="transmembrane region" description="Helical" evidence="2">
    <location>
        <begin position="191"/>
        <end position="214"/>
    </location>
</feature>
<keyword evidence="4" id="KW-1185">Reference proteome</keyword>
<dbReference type="InterPro" id="IPR017195">
    <property type="entry name" value="ABC_thiamin-permease_prd"/>
</dbReference>
<dbReference type="Pfam" id="PF09819">
    <property type="entry name" value="ABC_cobalt"/>
    <property type="match status" value="1"/>
</dbReference>
<feature type="compositionally biased region" description="Basic residues" evidence="1">
    <location>
        <begin position="1"/>
        <end position="12"/>
    </location>
</feature>
<dbReference type="Proteomes" id="UP000029839">
    <property type="component" value="Unassembled WGS sequence"/>
</dbReference>
<feature type="transmembrane region" description="Helical" evidence="2">
    <location>
        <begin position="159"/>
        <end position="179"/>
    </location>
</feature>
<protein>
    <submittedName>
        <fullName evidence="3">Thiamine ABC transporter permease</fullName>
    </submittedName>
</protein>
<organism evidence="3 4">
    <name type="scientific">Cellulomonas carbonis T26</name>
    <dbReference type="NCBI Taxonomy" id="947969"/>
    <lineage>
        <taxon>Bacteria</taxon>
        <taxon>Bacillati</taxon>
        <taxon>Actinomycetota</taxon>
        <taxon>Actinomycetes</taxon>
        <taxon>Micrococcales</taxon>
        <taxon>Cellulomonadaceae</taxon>
        <taxon>Cellulomonas</taxon>
    </lineage>
</organism>
<evidence type="ECO:0000313" key="3">
    <source>
        <dbReference type="EMBL" id="KGM12465.1"/>
    </source>
</evidence>
<dbReference type="AlphaFoldDB" id="A0A0A0BWW4"/>
<feature type="transmembrane region" description="Helical" evidence="2">
    <location>
        <begin position="87"/>
        <end position="107"/>
    </location>
</feature>
<keyword evidence="2" id="KW-0812">Transmembrane</keyword>
<feature type="compositionally biased region" description="Basic and acidic residues" evidence="1">
    <location>
        <begin position="13"/>
        <end position="26"/>
    </location>
</feature>
<dbReference type="EMBL" id="AXCY01000004">
    <property type="protein sequence ID" value="KGM12465.1"/>
    <property type="molecule type" value="Genomic_DNA"/>
</dbReference>
<feature type="region of interest" description="Disordered" evidence="1">
    <location>
        <begin position="1"/>
        <end position="30"/>
    </location>
</feature>
<feature type="transmembrane region" description="Helical" evidence="2">
    <location>
        <begin position="53"/>
        <end position="75"/>
    </location>
</feature>
<sequence>MDGGRARGRARRGARDRERRQPEQPRGRRRDARVRAVSAVVDRPRGPWPLRDVLVVAVLAAVFGFLYWALVQAWGGLQVAMGPLGDLAQNVLMGGWITVAPLAVFVVRRPGAGVLAEIGAAFVEFAFLGSPVGPMLLLAGAVQGAGAELAFAATRYRRFGWPTFLVAGVTGVTASFLWAGTVQHWWTQDLLLLRAGLQLASGLVLTGVLAKLVAEALLRTGVLDAFAAGRAAALDDADTHADADGTEAAGQGSEARSR</sequence>